<dbReference type="OrthoDB" id="7778993at2"/>
<comment type="caution">
    <text evidence="1">The sequence shown here is derived from an EMBL/GenBank/DDBJ whole genome shotgun (WGS) entry which is preliminary data.</text>
</comment>
<evidence type="ECO:0000313" key="2">
    <source>
        <dbReference type="Proteomes" id="UP000297549"/>
    </source>
</evidence>
<gene>
    <name evidence="1" type="ORF">E5K00_17965</name>
</gene>
<proteinExistence type="predicted"/>
<dbReference type="InterPro" id="IPR036890">
    <property type="entry name" value="HATPase_C_sf"/>
</dbReference>
<accession>A0A4Z0PWR2</accession>
<organism evidence="1 2">
    <name type="scientific">Hymenobacter aquaticus</name>
    <dbReference type="NCBI Taxonomy" id="1867101"/>
    <lineage>
        <taxon>Bacteria</taxon>
        <taxon>Pseudomonadati</taxon>
        <taxon>Bacteroidota</taxon>
        <taxon>Cytophagia</taxon>
        <taxon>Cytophagales</taxon>
        <taxon>Hymenobacteraceae</taxon>
        <taxon>Hymenobacter</taxon>
    </lineage>
</organism>
<reference evidence="1 2" key="1">
    <citation type="submission" date="2019-04" db="EMBL/GenBank/DDBJ databases">
        <authorList>
            <person name="Feng G."/>
            <person name="Zhang J."/>
            <person name="Zhu H."/>
        </authorList>
    </citation>
    <scope>NUCLEOTIDE SEQUENCE [LARGE SCALE GENOMIC DNA]</scope>
    <source>
        <strain evidence="1 2">JCM 31653</strain>
    </source>
</reference>
<dbReference type="AlphaFoldDB" id="A0A4Z0PWR2"/>
<dbReference type="Proteomes" id="UP000297549">
    <property type="component" value="Unassembled WGS sequence"/>
</dbReference>
<dbReference type="RefSeq" id="WP_135464657.1">
    <property type="nucleotide sequence ID" value="NZ_SRLC01000002.1"/>
</dbReference>
<keyword evidence="2" id="KW-1185">Reference proteome</keyword>
<sequence length="270" mass="30117">MLGNAAPLAVTFNYCSFLEPGHIVALACLIEEYHRHGLSPQFEGGSNNLQYYLSGLRLYDYWKPDFDRSQYNRVYLRSTLCLWQINKDMINAYADHARVFYESIVPGNRSLDVLYVCLAELFNNVHDHAKSPAGGYCVSQFYPKKKKIVTAVCDFGVGIPNSINKLWQKRGKSALSDTDALRAALRRRVTTQSTPQNRGFGLNTLSEAVRGLGGSLTILSNFAMLVQTSTGALQLSTLNHFFPGTLIVVSIDTDALPEAEVELEEFDFSL</sequence>
<dbReference type="EMBL" id="SRLC01000002">
    <property type="protein sequence ID" value="TGE22137.1"/>
    <property type="molecule type" value="Genomic_DNA"/>
</dbReference>
<name>A0A4Z0PWR2_9BACT</name>
<protein>
    <submittedName>
        <fullName evidence="1">Uncharacterized protein</fullName>
    </submittedName>
</protein>
<dbReference type="SUPFAM" id="SSF55874">
    <property type="entry name" value="ATPase domain of HSP90 chaperone/DNA topoisomerase II/histidine kinase"/>
    <property type="match status" value="1"/>
</dbReference>
<evidence type="ECO:0000313" key="1">
    <source>
        <dbReference type="EMBL" id="TGE22137.1"/>
    </source>
</evidence>
<dbReference type="Gene3D" id="3.30.565.10">
    <property type="entry name" value="Histidine kinase-like ATPase, C-terminal domain"/>
    <property type="match status" value="1"/>
</dbReference>